<protein>
    <submittedName>
        <fullName evidence="4">Uncharacterized protein</fullName>
    </submittedName>
</protein>
<dbReference type="GO" id="GO:0006406">
    <property type="term" value="P:mRNA export from nucleus"/>
    <property type="evidence" value="ECO:0007669"/>
    <property type="project" value="TreeGrafter"/>
</dbReference>
<evidence type="ECO:0000256" key="2">
    <source>
        <dbReference type="ARBA" id="ARBA00008044"/>
    </source>
</evidence>
<comment type="similarity">
    <text evidence="2">Belongs to the THOC5 family.</text>
</comment>
<dbReference type="Pfam" id="PF09766">
    <property type="entry name" value="FmiP_Thoc5"/>
    <property type="match status" value="1"/>
</dbReference>
<gene>
    <name evidence="4" type="ORF">PECAL_5P09700</name>
</gene>
<evidence type="ECO:0000256" key="1">
    <source>
        <dbReference type="ARBA" id="ARBA00004123"/>
    </source>
</evidence>
<name>A0A8J2X5N1_9STRA</name>
<dbReference type="PANTHER" id="PTHR13375:SF3">
    <property type="entry name" value="THO COMPLEX SUBUNIT 5 HOMOLOG"/>
    <property type="match status" value="1"/>
</dbReference>
<accession>A0A8J2X5N1</accession>
<comment type="caution">
    <text evidence="4">The sequence shown here is derived from an EMBL/GenBank/DDBJ whole genome shotgun (WGS) entry which is preliminary data.</text>
</comment>
<proteinExistence type="inferred from homology"/>
<keyword evidence="3" id="KW-0539">Nucleus</keyword>
<evidence type="ECO:0000313" key="4">
    <source>
        <dbReference type="EMBL" id="CAH0376391.1"/>
    </source>
</evidence>
<keyword evidence="5" id="KW-1185">Reference proteome</keyword>
<comment type="subcellular location">
    <subcellularLocation>
        <location evidence="1">Nucleus</location>
    </subcellularLocation>
</comment>
<dbReference type="AlphaFoldDB" id="A0A8J2X5N1"/>
<dbReference type="InterPro" id="IPR019163">
    <property type="entry name" value="THO_Thoc5"/>
</dbReference>
<sequence length="533" mass="59690">MDPGVHSIGIPQDRFDASRLQIEGAIGNLSSTNQQKIACSRAVRAFVDAKESSRSSSVAASLFREVEAVRKKGLDAHHLTLQNLRYRESRLKEEVKLCQNYQCLGLVKLTDESHFIFESSSAGTKPHNHSQQLDMLKEELEKRRWLDAQKSALQEKLRKIEAEMKNRHSILRQLPTYLNAAQQACSPLSQLILNTDWMQRTNANHGQLPRALSLIYWQFRSLVSAGVLSPSTELFFGQESPARARYGDLVIERSIASLKVSFHGTLVVFRTLPSMGNIVVVEPSDGTLVNLFPGDSGDKLYTTAMAWRHETVGVGKNALFPHNVLGRPFSWAQWLGGGVTGTIACGTLEPSCRLVALRLQDRLASTTALHEQLDTLSRKPCPIKHPCRINHLQTADVPPGLNYSWAGPAPNIYRSTSESYYSTCRCTLQTPRKEFVASIELSPEYPYRAPRFFLQSRDGSAEPHDPRLKHIEAELNARYDKFADHNDNPEGSLLEHQLRGFEVMIVAPCGAMIAESLFKRTVLGRARNQHLSI</sequence>
<dbReference type="Proteomes" id="UP000789595">
    <property type="component" value="Unassembled WGS sequence"/>
</dbReference>
<dbReference type="EMBL" id="CAKKNE010000005">
    <property type="protein sequence ID" value="CAH0376391.1"/>
    <property type="molecule type" value="Genomic_DNA"/>
</dbReference>
<dbReference type="OrthoDB" id="20582at2759"/>
<evidence type="ECO:0000256" key="3">
    <source>
        <dbReference type="ARBA" id="ARBA00023242"/>
    </source>
</evidence>
<evidence type="ECO:0000313" key="5">
    <source>
        <dbReference type="Proteomes" id="UP000789595"/>
    </source>
</evidence>
<dbReference type="GO" id="GO:0003729">
    <property type="term" value="F:mRNA binding"/>
    <property type="evidence" value="ECO:0007669"/>
    <property type="project" value="TreeGrafter"/>
</dbReference>
<organism evidence="4 5">
    <name type="scientific">Pelagomonas calceolata</name>
    <dbReference type="NCBI Taxonomy" id="35677"/>
    <lineage>
        <taxon>Eukaryota</taxon>
        <taxon>Sar</taxon>
        <taxon>Stramenopiles</taxon>
        <taxon>Ochrophyta</taxon>
        <taxon>Pelagophyceae</taxon>
        <taxon>Pelagomonadales</taxon>
        <taxon>Pelagomonadaceae</taxon>
        <taxon>Pelagomonas</taxon>
    </lineage>
</organism>
<dbReference type="GO" id="GO:0000445">
    <property type="term" value="C:THO complex part of transcription export complex"/>
    <property type="evidence" value="ECO:0007669"/>
    <property type="project" value="TreeGrafter"/>
</dbReference>
<dbReference type="PANTHER" id="PTHR13375">
    <property type="entry name" value="FMS INTERACTING PROTEIN"/>
    <property type="match status" value="1"/>
</dbReference>
<reference evidence="4" key="1">
    <citation type="submission" date="2021-11" db="EMBL/GenBank/DDBJ databases">
        <authorList>
            <consortium name="Genoscope - CEA"/>
            <person name="William W."/>
        </authorList>
    </citation>
    <scope>NUCLEOTIDE SEQUENCE</scope>
</reference>